<feature type="chain" id="PRO_5019575240" evidence="2">
    <location>
        <begin position="21"/>
        <end position="444"/>
    </location>
</feature>
<dbReference type="CDD" id="cd15482">
    <property type="entry name" value="Sialidase_non-viral"/>
    <property type="match status" value="1"/>
</dbReference>
<comment type="caution">
    <text evidence="5">The sequence shown here is derived from an EMBL/GenBank/DDBJ whole genome shotgun (WGS) entry which is preliminary data.</text>
</comment>
<feature type="domain" description="Secretion system C-terminal sorting" evidence="4">
    <location>
        <begin position="368"/>
        <end position="435"/>
    </location>
</feature>
<dbReference type="InterPro" id="IPR031778">
    <property type="entry name" value="Sortilin_N"/>
</dbReference>
<evidence type="ECO:0000256" key="2">
    <source>
        <dbReference type="SAM" id="SignalP"/>
    </source>
</evidence>
<name>A0A428KDF3_9BACT</name>
<dbReference type="Pfam" id="PF18962">
    <property type="entry name" value="Por_Secre_tail"/>
    <property type="match status" value="1"/>
</dbReference>
<evidence type="ECO:0000256" key="1">
    <source>
        <dbReference type="ARBA" id="ARBA00022737"/>
    </source>
</evidence>
<dbReference type="InterPro" id="IPR026444">
    <property type="entry name" value="Secre_tail"/>
</dbReference>
<dbReference type="AlphaFoldDB" id="A0A428KDF3"/>
<evidence type="ECO:0000259" key="4">
    <source>
        <dbReference type="Pfam" id="PF18962"/>
    </source>
</evidence>
<dbReference type="EMBL" id="RWIU01000002">
    <property type="protein sequence ID" value="RSK44467.1"/>
    <property type="molecule type" value="Genomic_DNA"/>
</dbReference>
<sequence length="444" mass="46810">MKKTVLLLAGGLLLATAAQAQWVQQPFSFAQDLLPLYTDAVDANTAWALSSGLFTQDPANQVARTFNGGQNWTVLTVSGVNTATETVQSLSAVSATTAWVVTLNDTGGRILKTSDGGSTWVRQGTNAFSADSYPNTIYFFNANEGMVMGDPDGANGGGPEIYYTANGGTTWTRVLNVPVGTSGEYGTFFPPAAVGNSIWFPNDEGDIFHSTDKGVTWTVARDVASEPIENIAFRDEQNGLAVIADANATNHELYRTADGGTTWRRTTYTGPLRGWGLDNVPGTGNYLSVGINLGNGDSGSSYSRDNGQTWTSIETTINHLFVDAASPTAVWSGAVNASTGAGAGVNKLTSTVLPTRTATMVLGASVTPNPSIDGLFRVQWLPATHAGTVKLTVSDALGRQVQHRTLEASRATEITLDLSQQKAGLYQVKLESAAGVSQLRAQVL</sequence>
<protein>
    <submittedName>
        <fullName evidence="5">T9SS C-terminal target domain-containing protein</fullName>
    </submittedName>
</protein>
<keyword evidence="6" id="KW-1185">Reference proteome</keyword>
<dbReference type="Gene3D" id="2.130.10.10">
    <property type="entry name" value="YVTN repeat-like/Quinoprotein amine dehydrogenase"/>
    <property type="match status" value="2"/>
</dbReference>
<dbReference type="Pfam" id="PF15902">
    <property type="entry name" value="Sortilin-Vps10"/>
    <property type="match status" value="1"/>
</dbReference>
<reference evidence="5 6" key="1">
    <citation type="submission" date="2018-12" db="EMBL/GenBank/DDBJ databases">
        <authorList>
            <person name="Feng G."/>
            <person name="Zhu H."/>
        </authorList>
    </citation>
    <scope>NUCLEOTIDE SEQUENCE [LARGE SCALE GENOMIC DNA]</scope>
    <source>
        <strain evidence="5 6">LMG 26000</strain>
    </source>
</reference>
<dbReference type="RefSeq" id="WP_125436625.1">
    <property type="nucleotide sequence ID" value="NZ_RWIU01000002.1"/>
</dbReference>
<dbReference type="OrthoDB" id="610388at2"/>
<evidence type="ECO:0000313" key="6">
    <source>
        <dbReference type="Proteomes" id="UP000270291"/>
    </source>
</evidence>
<dbReference type="NCBIfam" id="TIGR04183">
    <property type="entry name" value="Por_Secre_tail"/>
    <property type="match status" value="1"/>
</dbReference>
<feature type="signal peptide" evidence="2">
    <location>
        <begin position="1"/>
        <end position="20"/>
    </location>
</feature>
<dbReference type="PANTHER" id="PTHR47199">
    <property type="entry name" value="PHOTOSYSTEM II STABILITY/ASSEMBLY FACTOR HCF136, CHLOROPLASTIC"/>
    <property type="match status" value="1"/>
</dbReference>
<proteinExistence type="predicted"/>
<gene>
    <name evidence="5" type="ORF">EI293_08070</name>
</gene>
<evidence type="ECO:0000259" key="3">
    <source>
        <dbReference type="Pfam" id="PF15902"/>
    </source>
</evidence>
<feature type="domain" description="Sortilin N-terminal" evidence="3">
    <location>
        <begin position="206"/>
        <end position="322"/>
    </location>
</feature>
<dbReference type="Proteomes" id="UP000270291">
    <property type="component" value="Unassembled WGS sequence"/>
</dbReference>
<dbReference type="PANTHER" id="PTHR47199:SF2">
    <property type="entry name" value="PHOTOSYSTEM II STABILITY_ASSEMBLY FACTOR HCF136, CHLOROPLASTIC"/>
    <property type="match status" value="1"/>
</dbReference>
<dbReference type="SUPFAM" id="SSF110296">
    <property type="entry name" value="Oligoxyloglucan reducing end-specific cellobiohydrolase"/>
    <property type="match status" value="2"/>
</dbReference>
<evidence type="ECO:0000313" key="5">
    <source>
        <dbReference type="EMBL" id="RSK44467.1"/>
    </source>
</evidence>
<dbReference type="InterPro" id="IPR015943">
    <property type="entry name" value="WD40/YVTN_repeat-like_dom_sf"/>
</dbReference>
<keyword evidence="1" id="KW-0677">Repeat</keyword>
<accession>A0A428KDF3</accession>
<organism evidence="5 6">
    <name type="scientific">Hymenobacter perfusus</name>
    <dbReference type="NCBI Taxonomy" id="1236770"/>
    <lineage>
        <taxon>Bacteria</taxon>
        <taxon>Pseudomonadati</taxon>
        <taxon>Bacteroidota</taxon>
        <taxon>Cytophagia</taxon>
        <taxon>Cytophagales</taxon>
        <taxon>Hymenobacteraceae</taxon>
        <taxon>Hymenobacter</taxon>
    </lineage>
</organism>
<keyword evidence="2" id="KW-0732">Signal</keyword>